<accession>E6PHR7</accession>
<dbReference type="EMBL" id="CABL01000019">
    <property type="protein sequence ID" value="CBH76005.1"/>
    <property type="molecule type" value="Genomic_DNA"/>
</dbReference>
<keyword evidence="1" id="KW-0812">Transmembrane</keyword>
<keyword evidence="1" id="KW-1133">Transmembrane helix</keyword>
<protein>
    <submittedName>
        <fullName evidence="2">Uncharacterized protein</fullName>
    </submittedName>
</protein>
<feature type="transmembrane region" description="Helical" evidence="1">
    <location>
        <begin position="87"/>
        <end position="107"/>
    </location>
</feature>
<proteinExistence type="predicted"/>
<feature type="transmembrane region" description="Helical" evidence="1">
    <location>
        <begin position="159"/>
        <end position="179"/>
    </location>
</feature>
<evidence type="ECO:0000313" key="2">
    <source>
        <dbReference type="EMBL" id="CBH76005.1"/>
    </source>
</evidence>
<keyword evidence="1" id="KW-0472">Membrane</keyword>
<reference evidence="2" key="1">
    <citation type="submission" date="2009-10" db="EMBL/GenBank/DDBJ databases">
        <title>Diversity of trophic interactions inside an arsenic-rich microbial ecosystem.</title>
        <authorList>
            <person name="Bertin P.N."/>
            <person name="Heinrich-Salmeron A."/>
            <person name="Pelletier E."/>
            <person name="Goulhen-Chollet F."/>
            <person name="Arsene-Ploetze F."/>
            <person name="Gallien S."/>
            <person name="Calteau A."/>
            <person name="Vallenet D."/>
            <person name="Casiot C."/>
            <person name="Chane-Woon-Ming B."/>
            <person name="Giloteaux L."/>
            <person name="Barakat M."/>
            <person name="Bonnefoy V."/>
            <person name="Bruneel O."/>
            <person name="Chandler M."/>
            <person name="Cleiss J."/>
            <person name="Duran R."/>
            <person name="Elbaz-Poulichet F."/>
            <person name="Fonknechten N."/>
            <person name="Lauga B."/>
            <person name="Mornico D."/>
            <person name="Ortet P."/>
            <person name="Schaeffer C."/>
            <person name="Siguier P."/>
            <person name="Alexander Thil Smith A."/>
            <person name="Van Dorsselaer A."/>
            <person name="Weissenbach J."/>
            <person name="Medigue C."/>
            <person name="Le Paslier D."/>
        </authorList>
    </citation>
    <scope>NUCLEOTIDE SEQUENCE</scope>
</reference>
<comment type="caution">
    <text evidence="2">The sequence shown here is derived from an EMBL/GenBank/DDBJ whole genome shotgun (WGS) entry which is preliminary data.</text>
</comment>
<feature type="transmembrane region" description="Helical" evidence="1">
    <location>
        <begin position="119"/>
        <end position="139"/>
    </location>
</feature>
<organism evidence="2">
    <name type="scientific">mine drainage metagenome</name>
    <dbReference type="NCBI Taxonomy" id="410659"/>
    <lineage>
        <taxon>unclassified sequences</taxon>
        <taxon>metagenomes</taxon>
        <taxon>ecological metagenomes</taxon>
    </lineage>
</organism>
<sequence>MFDPLIAISGTLSARFLRTLDASDGVASGRGFPPRLGIPGAMERPNASEPRARPNAEAIDEPRWHASLAAIGALILYVLLPQRLVFGPAWFAPIVVLAVLVPLSIFAPDRDDETKLHRIASIVSIVLLNIFNVLSVILLVIDAFSHHPKGVAGITGQRLLLSGAQIWTTNVLVYALWFWEVDGGGPWQRTARYAWWRISKRAFCFHR</sequence>
<name>E6PHR7_9ZZZZ</name>
<evidence type="ECO:0000256" key="1">
    <source>
        <dbReference type="SAM" id="Phobius"/>
    </source>
</evidence>
<gene>
    <name evidence="2" type="ORF">CARN1_0485</name>
</gene>
<dbReference type="AlphaFoldDB" id="E6PHR7"/>